<proteinExistence type="predicted"/>
<gene>
    <name evidence="2" type="ORF">JTE90_026755</name>
</gene>
<organism evidence="2 3">
    <name type="scientific">Oedothorax gibbosus</name>
    <dbReference type="NCBI Taxonomy" id="931172"/>
    <lineage>
        <taxon>Eukaryota</taxon>
        <taxon>Metazoa</taxon>
        <taxon>Ecdysozoa</taxon>
        <taxon>Arthropoda</taxon>
        <taxon>Chelicerata</taxon>
        <taxon>Arachnida</taxon>
        <taxon>Araneae</taxon>
        <taxon>Araneomorphae</taxon>
        <taxon>Entelegynae</taxon>
        <taxon>Araneoidea</taxon>
        <taxon>Linyphiidae</taxon>
        <taxon>Erigoninae</taxon>
        <taxon>Oedothorax</taxon>
    </lineage>
</organism>
<evidence type="ECO:0000313" key="2">
    <source>
        <dbReference type="EMBL" id="KAG8188650.1"/>
    </source>
</evidence>
<protein>
    <recommendedName>
        <fullName evidence="4">Secreted protein</fullName>
    </recommendedName>
</protein>
<dbReference type="Proteomes" id="UP000827092">
    <property type="component" value="Unassembled WGS sequence"/>
</dbReference>
<feature type="signal peptide" evidence="1">
    <location>
        <begin position="1"/>
        <end position="26"/>
    </location>
</feature>
<reference evidence="2 3" key="1">
    <citation type="journal article" date="2022" name="Nat. Ecol. Evol.">
        <title>A masculinizing supergene underlies an exaggerated male reproductive morph in a spider.</title>
        <authorList>
            <person name="Hendrickx F."/>
            <person name="De Corte Z."/>
            <person name="Sonet G."/>
            <person name="Van Belleghem S.M."/>
            <person name="Kostlbacher S."/>
            <person name="Vangestel C."/>
        </authorList>
    </citation>
    <scope>NUCLEOTIDE SEQUENCE [LARGE SCALE GENOMIC DNA]</scope>
    <source>
        <strain evidence="2">W744_W776</strain>
    </source>
</reference>
<accession>A0AAV6UWE3</accession>
<comment type="caution">
    <text evidence="2">The sequence shown here is derived from an EMBL/GenBank/DDBJ whole genome shotgun (WGS) entry which is preliminary data.</text>
</comment>
<keyword evidence="1" id="KW-0732">Signal</keyword>
<evidence type="ECO:0008006" key="4">
    <source>
        <dbReference type="Google" id="ProtNLM"/>
    </source>
</evidence>
<evidence type="ECO:0000256" key="1">
    <source>
        <dbReference type="SAM" id="SignalP"/>
    </source>
</evidence>
<sequence length="156" mass="17757">MVMKNMTFFAAVLFVVGLLNSHSGYGAELKNNDCLLQAVVKYYECHKDATAFFDVHSGRMFAQEQAVIDMEHTQTCMIEAFKIMCISIEAHKCSKADFKKILDTVKQLAVLRFHHCSAREIVDLSSKILEYAKENDVELVTDVAKDDDQNLLYEHV</sequence>
<evidence type="ECO:0000313" key="3">
    <source>
        <dbReference type="Proteomes" id="UP000827092"/>
    </source>
</evidence>
<keyword evidence="3" id="KW-1185">Reference proteome</keyword>
<name>A0AAV6UWE3_9ARAC</name>
<dbReference type="AlphaFoldDB" id="A0AAV6UWE3"/>
<feature type="chain" id="PRO_5043865673" description="Secreted protein" evidence="1">
    <location>
        <begin position="27"/>
        <end position="156"/>
    </location>
</feature>
<dbReference type="EMBL" id="JAFNEN010000234">
    <property type="protein sequence ID" value="KAG8188650.1"/>
    <property type="molecule type" value="Genomic_DNA"/>
</dbReference>